<evidence type="ECO:0000313" key="1">
    <source>
        <dbReference type="EMBL" id="QCE10419.1"/>
    </source>
</evidence>
<protein>
    <submittedName>
        <fullName evidence="1">Uncharacterized protein</fullName>
    </submittedName>
</protein>
<dbReference type="EMBL" id="CP039354">
    <property type="protein sequence ID" value="QCE10419.1"/>
    <property type="molecule type" value="Genomic_DNA"/>
</dbReference>
<proteinExistence type="predicted"/>
<accession>A0A4D6ND14</accession>
<name>A0A4D6ND14_VIGUN</name>
<gene>
    <name evidence="1" type="ORF">DEO72_LG10g1649</name>
</gene>
<dbReference type="Proteomes" id="UP000501690">
    <property type="component" value="Linkage Group LG10"/>
</dbReference>
<organism evidence="1 2">
    <name type="scientific">Vigna unguiculata</name>
    <name type="common">Cowpea</name>
    <dbReference type="NCBI Taxonomy" id="3917"/>
    <lineage>
        <taxon>Eukaryota</taxon>
        <taxon>Viridiplantae</taxon>
        <taxon>Streptophyta</taxon>
        <taxon>Embryophyta</taxon>
        <taxon>Tracheophyta</taxon>
        <taxon>Spermatophyta</taxon>
        <taxon>Magnoliopsida</taxon>
        <taxon>eudicotyledons</taxon>
        <taxon>Gunneridae</taxon>
        <taxon>Pentapetalae</taxon>
        <taxon>rosids</taxon>
        <taxon>fabids</taxon>
        <taxon>Fabales</taxon>
        <taxon>Fabaceae</taxon>
        <taxon>Papilionoideae</taxon>
        <taxon>50 kb inversion clade</taxon>
        <taxon>NPAAA clade</taxon>
        <taxon>indigoferoid/millettioid clade</taxon>
        <taxon>Phaseoleae</taxon>
        <taxon>Vigna</taxon>
    </lineage>
</organism>
<reference evidence="1 2" key="1">
    <citation type="submission" date="2019-04" db="EMBL/GenBank/DDBJ databases">
        <title>An improved genome assembly and genetic linkage map for asparagus bean, Vigna unguiculata ssp. sesquipedialis.</title>
        <authorList>
            <person name="Xia Q."/>
            <person name="Zhang R."/>
            <person name="Dong Y."/>
        </authorList>
    </citation>
    <scope>NUCLEOTIDE SEQUENCE [LARGE SCALE GENOMIC DNA]</scope>
    <source>
        <tissue evidence="1">Leaf</tissue>
    </source>
</reference>
<evidence type="ECO:0000313" key="2">
    <source>
        <dbReference type="Proteomes" id="UP000501690"/>
    </source>
</evidence>
<sequence length="116" mass="12479">MISTRRGGTCDVCVTPVTTPALNDATRDGSKIGGTVTRTPTPTTLSAAADTLTGREDMVTRVRTRFLFWLVEAEVASLMQATPSRLGQTSLVAALAEWVMRSEDGAPPWLPPKNIY</sequence>
<keyword evidence="2" id="KW-1185">Reference proteome</keyword>
<dbReference type="AlphaFoldDB" id="A0A4D6ND14"/>